<comment type="similarity">
    <text evidence="9">Belongs to the PpiD chaperone family.</text>
</comment>
<evidence type="ECO:0000256" key="10">
    <source>
        <dbReference type="ARBA" id="ARBA00040743"/>
    </source>
</evidence>
<dbReference type="RefSeq" id="WP_187596285.1">
    <property type="nucleotide sequence ID" value="NZ_CP060714.1"/>
</dbReference>
<keyword evidence="8 12" id="KW-0413">Isomerase</keyword>
<dbReference type="InterPro" id="IPR023058">
    <property type="entry name" value="PPIase_PpiC_CS"/>
</dbReference>
<keyword evidence="2" id="KW-1003">Cell membrane</keyword>
<evidence type="ECO:0000256" key="12">
    <source>
        <dbReference type="PROSITE-ProRule" id="PRU00278"/>
    </source>
</evidence>
<evidence type="ECO:0000256" key="11">
    <source>
        <dbReference type="ARBA" id="ARBA00042775"/>
    </source>
</evidence>
<feature type="domain" description="PpiC" evidence="14">
    <location>
        <begin position="267"/>
        <end position="370"/>
    </location>
</feature>
<gene>
    <name evidence="15" type="ORF">H9K76_15665</name>
</gene>
<feature type="transmembrane region" description="Helical" evidence="13">
    <location>
        <begin position="12"/>
        <end position="29"/>
    </location>
</feature>
<dbReference type="InterPro" id="IPR046357">
    <property type="entry name" value="PPIase_dom_sf"/>
</dbReference>
<comment type="subcellular location">
    <subcellularLocation>
        <location evidence="1">Cell inner membrane</location>
        <topology evidence="1">Single-pass type II membrane protein</topology>
        <orientation evidence="1">Periplasmic side</orientation>
    </subcellularLocation>
</comment>
<keyword evidence="7" id="KW-0143">Chaperone</keyword>
<sequence>MFEAIRKHSKIVMFLLVLLIVPSFILVGVNQNYFTEKSPVVARVNGKDITQADWDAAHRQASDTMRAQNPGIDSKLLDSPKLKYETLERIVRDHVYETAARDMHLATTDVRLARELQNIPQIAALRKPDGTLDAEGYRALVGSQGLTPEGFENRVRFDLSVNQVMGGVLASSFSTSPEVKLAMDAVWQGREIQIARFDASNYTSKVTAGEADVEAFYKANPARFQQTEQASVEYVVLDLDAVKATITPNEDDLRTYYKENLERLSGKEERRASHILISASKDASAGDREKAKAKADAILAEVRKNPASFADVAKKESQDPGSAPSGGDLGFFTRGSMVKPFEEAAYSLKKGDISDVVQSDFGYHIILLTDVKTPPRPPFEELRPKLETEMKEQLAQRKFAEVAETFSNTVYEEADNLKAVAEKFKLKLNTADHVTRTPALDAKGALANQRFLETLFSADSIQNKRTTEAVEVGNSMLAAGRIVNYTPAMTVPWEQSKDKAKTLFIADKAAELARKDGEEKLNAWKAAPASATGLAAPITLSREQAHEQPRAVVDAVLAAPIDNLPSWVGVNLGATGYVVAKVQKIVPRAPQDAATSQKEQQQYTQVWSSVEALAYFDLLKQHYKAEIKVPRPSADE</sequence>
<dbReference type="Pfam" id="PF13624">
    <property type="entry name" value="SurA_N_3"/>
    <property type="match status" value="1"/>
</dbReference>
<evidence type="ECO:0000256" key="1">
    <source>
        <dbReference type="ARBA" id="ARBA00004382"/>
    </source>
</evidence>
<proteinExistence type="inferred from homology"/>
<dbReference type="PANTHER" id="PTHR47529">
    <property type="entry name" value="PEPTIDYL-PROLYL CIS-TRANS ISOMERASE D"/>
    <property type="match status" value="1"/>
</dbReference>
<keyword evidence="3" id="KW-0997">Cell inner membrane</keyword>
<dbReference type="KEGG" id="drg:H9K76_15665"/>
<dbReference type="InterPro" id="IPR027304">
    <property type="entry name" value="Trigger_fact/SurA_dom_sf"/>
</dbReference>
<dbReference type="PROSITE" id="PS01096">
    <property type="entry name" value="PPIC_PPIASE_1"/>
    <property type="match status" value="1"/>
</dbReference>
<name>A0A7G9RK88_9BURK</name>
<dbReference type="Pfam" id="PF13616">
    <property type="entry name" value="Rotamase_3"/>
    <property type="match status" value="1"/>
</dbReference>
<dbReference type="AlphaFoldDB" id="A0A7G9RK88"/>
<keyword evidence="6 13" id="KW-0472">Membrane</keyword>
<evidence type="ECO:0000256" key="4">
    <source>
        <dbReference type="ARBA" id="ARBA00022692"/>
    </source>
</evidence>
<dbReference type="Gene3D" id="3.10.50.40">
    <property type="match status" value="1"/>
</dbReference>
<evidence type="ECO:0000256" key="9">
    <source>
        <dbReference type="ARBA" id="ARBA00038408"/>
    </source>
</evidence>
<keyword evidence="16" id="KW-1185">Reference proteome</keyword>
<dbReference type="SUPFAM" id="SSF109998">
    <property type="entry name" value="Triger factor/SurA peptide-binding domain-like"/>
    <property type="match status" value="1"/>
</dbReference>
<evidence type="ECO:0000313" key="16">
    <source>
        <dbReference type="Proteomes" id="UP000515811"/>
    </source>
</evidence>
<dbReference type="Gene3D" id="1.10.4030.10">
    <property type="entry name" value="Porin chaperone SurA, peptide-binding domain"/>
    <property type="match status" value="1"/>
</dbReference>
<evidence type="ECO:0000256" key="7">
    <source>
        <dbReference type="ARBA" id="ARBA00023186"/>
    </source>
</evidence>
<evidence type="ECO:0000256" key="5">
    <source>
        <dbReference type="ARBA" id="ARBA00022989"/>
    </source>
</evidence>
<evidence type="ECO:0000256" key="6">
    <source>
        <dbReference type="ARBA" id="ARBA00023136"/>
    </source>
</evidence>
<dbReference type="GO" id="GO:0005886">
    <property type="term" value="C:plasma membrane"/>
    <property type="evidence" value="ECO:0007669"/>
    <property type="project" value="UniProtKB-SubCell"/>
</dbReference>
<dbReference type="Proteomes" id="UP000515811">
    <property type="component" value="Chromosome"/>
</dbReference>
<evidence type="ECO:0000256" key="8">
    <source>
        <dbReference type="ARBA" id="ARBA00023235"/>
    </source>
</evidence>
<dbReference type="InterPro" id="IPR052029">
    <property type="entry name" value="PpiD_chaperone"/>
</dbReference>
<evidence type="ECO:0000256" key="13">
    <source>
        <dbReference type="SAM" id="Phobius"/>
    </source>
</evidence>
<accession>A0A7G9RK88</accession>
<evidence type="ECO:0000256" key="3">
    <source>
        <dbReference type="ARBA" id="ARBA00022519"/>
    </source>
</evidence>
<dbReference type="PANTHER" id="PTHR47529:SF1">
    <property type="entry name" value="PERIPLASMIC CHAPERONE PPID"/>
    <property type="match status" value="1"/>
</dbReference>
<dbReference type="InterPro" id="IPR000297">
    <property type="entry name" value="PPIase_PpiC"/>
</dbReference>
<organism evidence="15 16">
    <name type="scientific">Diaphorobacter ruginosibacter</name>
    <dbReference type="NCBI Taxonomy" id="1715720"/>
    <lineage>
        <taxon>Bacteria</taxon>
        <taxon>Pseudomonadati</taxon>
        <taxon>Pseudomonadota</taxon>
        <taxon>Betaproteobacteria</taxon>
        <taxon>Burkholderiales</taxon>
        <taxon>Comamonadaceae</taxon>
        <taxon>Diaphorobacter</taxon>
    </lineage>
</organism>
<dbReference type="SUPFAM" id="SSF54534">
    <property type="entry name" value="FKBP-like"/>
    <property type="match status" value="1"/>
</dbReference>
<keyword evidence="5 13" id="KW-1133">Transmembrane helix</keyword>
<evidence type="ECO:0000259" key="14">
    <source>
        <dbReference type="PROSITE" id="PS50198"/>
    </source>
</evidence>
<reference evidence="15 16" key="1">
    <citation type="submission" date="2020-08" db="EMBL/GenBank/DDBJ databases">
        <title>Genome sequence of Diaphorobacter ruginosibacter DSM 27467T.</title>
        <authorList>
            <person name="Hyun D.-W."/>
            <person name="Bae J.-W."/>
        </authorList>
    </citation>
    <scope>NUCLEOTIDE SEQUENCE [LARGE SCALE GENOMIC DNA]</scope>
    <source>
        <strain evidence="15 16">DSM 27467</strain>
    </source>
</reference>
<evidence type="ECO:0000313" key="15">
    <source>
        <dbReference type="EMBL" id="QNN56013.1"/>
    </source>
</evidence>
<dbReference type="GO" id="GO:0003755">
    <property type="term" value="F:peptidyl-prolyl cis-trans isomerase activity"/>
    <property type="evidence" value="ECO:0007669"/>
    <property type="project" value="UniProtKB-KW"/>
</dbReference>
<protein>
    <recommendedName>
        <fullName evidence="10">Periplasmic chaperone PpiD</fullName>
    </recommendedName>
    <alternativeName>
        <fullName evidence="11">Periplasmic folding chaperone</fullName>
    </alternativeName>
</protein>
<keyword evidence="4 13" id="KW-0812">Transmembrane</keyword>
<keyword evidence="12" id="KW-0697">Rotamase</keyword>
<dbReference type="PROSITE" id="PS50198">
    <property type="entry name" value="PPIC_PPIASE_2"/>
    <property type="match status" value="1"/>
</dbReference>
<dbReference type="EMBL" id="CP060714">
    <property type="protein sequence ID" value="QNN56013.1"/>
    <property type="molecule type" value="Genomic_DNA"/>
</dbReference>
<evidence type="ECO:0000256" key="2">
    <source>
        <dbReference type="ARBA" id="ARBA00022475"/>
    </source>
</evidence>